<dbReference type="VEuPathDB" id="VectorBase:LLONM1_004011"/>
<evidence type="ECO:0000256" key="1">
    <source>
        <dbReference type="RuleBase" id="RU000363"/>
    </source>
</evidence>
<protein>
    <submittedName>
        <fullName evidence="3">Putative hydroxysteroid 17-beta dehydrogenase 11</fullName>
    </submittedName>
</protein>
<dbReference type="PANTHER" id="PTHR24322">
    <property type="entry name" value="PKSB"/>
    <property type="match status" value="1"/>
</dbReference>
<evidence type="ECO:0000256" key="2">
    <source>
        <dbReference type="SAM" id="Phobius"/>
    </source>
</evidence>
<dbReference type="Gene3D" id="3.40.50.720">
    <property type="entry name" value="NAD(P)-binding Rossmann-like Domain"/>
    <property type="match status" value="2"/>
</dbReference>
<dbReference type="EMBL" id="GITU01003864">
    <property type="protein sequence ID" value="MBC1172567.1"/>
    <property type="molecule type" value="Transcribed_RNA"/>
</dbReference>
<dbReference type="GO" id="GO:0005811">
    <property type="term" value="C:lipid droplet"/>
    <property type="evidence" value="ECO:0007669"/>
    <property type="project" value="TreeGrafter"/>
</dbReference>
<organism evidence="4 5">
    <name type="scientific">Lutzomyia longipalpis</name>
    <name type="common">Sand fly</name>
    <dbReference type="NCBI Taxonomy" id="7200"/>
    <lineage>
        <taxon>Eukaryota</taxon>
        <taxon>Metazoa</taxon>
        <taxon>Ecdysozoa</taxon>
        <taxon>Arthropoda</taxon>
        <taxon>Hexapoda</taxon>
        <taxon>Insecta</taxon>
        <taxon>Pterygota</taxon>
        <taxon>Neoptera</taxon>
        <taxon>Endopterygota</taxon>
        <taxon>Diptera</taxon>
        <taxon>Nematocera</taxon>
        <taxon>Psychodoidea</taxon>
        <taxon>Psychodidae</taxon>
        <taxon>Lutzomyia</taxon>
        <taxon>Lutzomyia</taxon>
    </lineage>
</organism>
<dbReference type="PRINTS" id="PR00080">
    <property type="entry name" value="SDRFAMILY"/>
</dbReference>
<comment type="similarity">
    <text evidence="1">Belongs to the short-chain dehydrogenases/reductases (SDR) family.</text>
</comment>
<name>A0A1B0CHU4_LUTLO</name>
<dbReference type="EMBL" id="AJWK01012717">
    <property type="status" value="NOT_ANNOTATED_CDS"/>
    <property type="molecule type" value="Genomic_DNA"/>
</dbReference>
<evidence type="ECO:0000313" key="5">
    <source>
        <dbReference type="Proteomes" id="UP000092461"/>
    </source>
</evidence>
<evidence type="ECO:0000313" key="3">
    <source>
        <dbReference type="EMBL" id="MBC1172567.1"/>
    </source>
</evidence>
<accession>A0A1B0CHU4</accession>
<keyword evidence="2" id="KW-0812">Transmembrane</keyword>
<dbReference type="Pfam" id="PF00106">
    <property type="entry name" value="adh_short"/>
    <property type="match status" value="1"/>
</dbReference>
<proteinExistence type="inferred from homology"/>
<reference evidence="5" key="1">
    <citation type="submission" date="2012-05" db="EMBL/GenBank/DDBJ databases">
        <title>Whole Genome Assembly of Lutzomyia longipalpis.</title>
        <authorList>
            <person name="Richards S."/>
            <person name="Qu C."/>
            <person name="Dillon R."/>
            <person name="Worley K."/>
            <person name="Scherer S."/>
            <person name="Batterton M."/>
            <person name="Taylor A."/>
            <person name="Hawes A."/>
            <person name="Hernandez B."/>
            <person name="Kovar C."/>
            <person name="Mandapat C."/>
            <person name="Pham C."/>
            <person name="Qu C."/>
            <person name="Jing C."/>
            <person name="Bess C."/>
            <person name="Bandaranaike D."/>
            <person name="Ngo D."/>
            <person name="Ongeri F."/>
            <person name="Arias F."/>
            <person name="Lara F."/>
            <person name="Weissenberger G."/>
            <person name="Kamau G."/>
            <person name="Han H."/>
            <person name="Shen H."/>
            <person name="Dinh H."/>
            <person name="Khalil I."/>
            <person name="Jones J."/>
            <person name="Shafer J."/>
            <person name="Jayaseelan J."/>
            <person name="Quiroz J."/>
            <person name="Blankenburg K."/>
            <person name="Nguyen L."/>
            <person name="Jackson L."/>
            <person name="Francisco L."/>
            <person name="Tang L.-Y."/>
            <person name="Pu L.-L."/>
            <person name="Perales L."/>
            <person name="Lorensuhewa L."/>
            <person name="Munidasa M."/>
            <person name="Coyle M."/>
            <person name="Taylor M."/>
            <person name="Puazo M."/>
            <person name="Firestine M."/>
            <person name="Scheel M."/>
            <person name="Javaid M."/>
            <person name="Wang M."/>
            <person name="Li M."/>
            <person name="Tabassum N."/>
            <person name="Saada N."/>
            <person name="Osuji N."/>
            <person name="Aqrawi P."/>
            <person name="Fu Q."/>
            <person name="Thornton R."/>
            <person name="Raj R."/>
            <person name="Goodspeed R."/>
            <person name="Mata R."/>
            <person name="Najjar R."/>
            <person name="Gubbala S."/>
            <person name="Lee S."/>
            <person name="Denson S."/>
            <person name="Patil S."/>
            <person name="Macmil S."/>
            <person name="Qi S."/>
            <person name="Matskevitch T."/>
            <person name="Palculict T."/>
            <person name="Mathew T."/>
            <person name="Vee V."/>
            <person name="Velamala V."/>
            <person name="Korchina V."/>
            <person name="Cai W."/>
            <person name="Liu W."/>
            <person name="Dai W."/>
            <person name="Zou X."/>
            <person name="Zhu Y."/>
            <person name="Zhang Y."/>
            <person name="Wu Y.-Q."/>
            <person name="Xin Y."/>
            <person name="Nazarath L."/>
            <person name="Kovar C."/>
            <person name="Han Y."/>
            <person name="Muzny D."/>
            <person name="Gibbs R."/>
        </authorList>
    </citation>
    <scope>NUCLEOTIDE SEQUENCE [LARGE SCALE GENOMIC DNA]</scope>
    <source>
        <strain evidence="5">Jacobina</strain>
    </source>
</reference>
<dbReference type="EnsemblMetazoa" id="LLOJ004006-RA">
    <property type="protein sequence ID" value="LLOJ004006-PA"/>
    <property type="gene ID" value="LLOJ004006"/>
</dbReference>
<dbReference type="GO" id="GO:0016616">
    <property type="term" value="F:oxidoreductase activity, acting on the CH-OH group of donors, NAD or NADP as acceptor"/>
    <property type="evidence" value="ECO:0007669"/>
    <property type="project" value="TreeGrafter"/>
</dbReference>
<dbReference type="InterPro" id="IPR036291">
    <property type="entry name" value="NAD(P)-bd_dom_sf"/>
</dbReference>
<dbReference type="SUPFAM" id="SSF51735">
    <property type="entry name" value="NAD(P)-binding Rossmann-fold domains"/>
    <property type="match status" value="1"/>
</dbReference>
<keyword evidence="2" id="KW-1133">Transmembrane helix</keyword>
<keyword evidence="2" id="KW-0472">Membrane</keyword>
<dbReference type="EMBL" id="AJWK01012716">
    <property type="status" value="NOT_ANNOTATED_CDS"/>
    <property type="molecule type" value="Genomic_DNA"/>
</dbReference>
<feature type="transmembrane region" description="Helical" evidence="2">
    <location>
        <begin position="31"/>
        <end position="51"/>
    </location>
</feature>
<dbReference type="PRINTS" id="PR00081">
    <property type="entry name" value="GDHRDH"/>
</dbReference>
<dbReference type="Proteomes" id="UP000092461">
    <property type="component" value="Unassembled WGS sequence"/>
</dbReference>
<reference evidence="4" key="3">
    <citation type="submission" date="2020-05" db="UniProtKB">
        <authorList>
            <consortium name="EnsemblMetazoa"/>
        </authorList>
    </citation>
    <scope>IDENTIFICATION</scope>
    <source>
        <strain evidence="4">Jacobina</strain>
    </source>
</reference>
<dbReference type="PANTHER" id="PTHR24322:SF748">
    <property type="entry name" value="FI23927P1-RELATED"/>
    <property type="match status" value="1"/>
</dbReference>
<evidence type="ECO:0000313" key="4">
    <source>
        <dbReference type="EnsemblMetazoa" id="LLOJ004006-PA"/>
    </source>
</evidence>
<keyword evidence="5" id="KW-1185">Reference proteome</keyword>
<dbReference type="AlphaFoldDB" id="A0A1B0CHU4"/>
<dbReference type="VEuPathDB" id="VectorBase:LLOJ004006"/>
<sequence length="254" mass="28599">MDVSRVFSSETTNYIPSEAKGITAWVRWRLIVIHFSMFSVSCIIGFLRTICGIFHRRWKAKDLSGKVALVTGGANGLGRYICLRLAYEQCKIAVWMLQIFESIASLRDEIHRDFGRVDILINNVGLIGLLTLMRATQEQIEQMVAVNVTSVMLTTKLFLKDMVQQGEGHIVAISSSFGLTPSSTTVYGTTLFAIRGFMACLNQEILINNWEDKIKTTCAFPFYMATRKELTDYTENLKSFGSAFPGGMQQEFRS</sequence>
<reference evidence="3" key="2">
    <citation type="journal article" date="2020" name="BMC">
        <title>Leishmania infection induces a limited differential gene expression in the sand fly midgut.</title>
        <authorList>
            <person name="Coutinho-Abreu I.V."/>
            <person name="Serafim T.D."/>
            <person name="Meneses C."/>
            <person name="Kamhawi S."/>
            <person name="Oliveira F."/>
            <person name="Valenzuela J.G."/>
        </authorList>
    </citation>
    <scope>NUCLEOTIDE SEQUENCE</scope>
    <source>
        <strain evidence="3">Jacobina</strain>
        <tissue evidence="3">Midgut</tissue>
    </source>
</reference>
<dbReference type="InterPro" id="IPR002347">
    <property type="entry name" value="SDR_fam"/>
</dbReference>